<sequence>MGMYGRMCVNSFSICNQEFQSIGSGMYLAASIVDHSCKPNAVVTFQGTTLYMRALEEIPALDWTKIFISYIDVMALKEERQKELEKNYYFLCQCPKCLQPEPVIEMTGGVCPNNDCDNCIDMSSTKAGHSCSKCATEITEEFVRQFHEIMDMTSMHLDAMRETPSVLDVCEVCLRKHEGVLYKYNIKHIKILDLTFDSCIDFGKFENATKYGLELIKSYREFYGKTHPMTGLLHLKLGKLLIYEGKVKDALEHLMQAKQILKITHGVTSPLYEEHLLPLYRQAIAECGG</sequence>
<protein>
    <recommendedName>
        <fullName evidence="3">SET domain-containing protein</fullName>
    </recommendedName>
</protein>
<evidence type="ECO:0000313" key="1">
    <source>
        <dbReference type="EMBL" id="KAJ8985596.1"/>
    </source>
</evidence>
<dbReference type="Gene3D" id="1.25.40.970">
    <property type="match status" value="1"/>
</dbReference>
<gene>
    <name evidence="1" type="ORF">NQ317_015087</name>
</gene>
<dbReference type="PANTHER" id="PTHR12197:SF251">
    <property type="entry name" value="EG:BACR7C10.4 PROTEIN"/>
    <property type="match status" value="1"/>
</dbReference>
<name>A0ABQ9K4R9_9CUCU</name>
<keyword evidence="2" id="KW-1185">Reference proteome</keyword>
<dbReference type="InterPro" id="IPR046341">
    <property type="entry name" value="SET_dom_sf"/>
</dbReference>
<dbReference type="InterPro" id="IPR011990">
    <property type="entry name" value="TPR-like_helical_dom_sf"/>
</dbReference>
<dbReference type="EMBL" id="JAPWTJ010000010">
    <property type="protein sequence ID" value="KAJ8985596.1"/>
    <property type="molecule type" value="Genomic_DNA"/>
</dbReference>
<dbReference type="Gene3D" id="2.170.270.10">
    <property type="entry name" value="SET domain"/>
    <property type="match status" value="1"/>
</dbReference>
<dbReference type="SUPFAM" id="SSF82199">
    <property type="entry name" value="SET domain"/>
    <property type="match status" value="1"/>
</dbReference>
<dbReference type="Gene3D" id="1.25.40.10">
    <property type="entry name" value="Tetratricopeptide repeat domain"/>
    <property type="match status" value="1"/>
</dbReference>
<accession>A0ABQ9K4R9</accession>
<dbReference type="InterPro" id="IPR050869">
    <property type="entry name" value="H3K4_H4K5_MeTrfase"/>
</dbReference>
<dbReference type="SUPFAM" id="SSF48452">
    <property type="entry name" value="TPR-like"/>
    <property type="match status" value="1"/>
</dbReference>
<organism evidence="1 2">
    <name type="scientific">Molorchus minor</name>
    <dbReference type="NCBI Taxonomy" id="1323400"/>
    <lineage>
        <taxon>Eukaryota</taxon>
        <taxon>Metazoa</taxon>
        <taxon>Ecdysozoa</taxon>
        <taxon>Arthropoda</taxon>
        <taxon>Hexapoda</taxon>
        <taxon>Insecta</taxon>
        <taxon>Pterygota</taxon>
        <taxon>Neoptera</taxon>
        <taxon>Endopterygota</taxon>
        <taxon>Coleoptera</taxon>
        <taxon>Polyphaga</taxon>
        <taxon>Cucujiformia</taxon>
        <taxon>Chrysomeloidea</taxon>
        <taxon>Cerambycidae</taxon>
        <taxon>Lamiinae</taxon>
        <taxon>Monochamini</taxon>
        <taxon>Molorchus</taxon>
    </lineage>
</organism>
<evidence type="ECO:0008006" key="3">
    <source>
        <dbReference type="Google" id="ProtNLM"/>
    </source>
</evidence>
<reference evidence="1" key="1">
    <citation type="journal article" date="2023" name="Insect Mol. Biol.">
        <title>Genome sequencing provides insights into the evolution of gene families encoding plant cell wall-degrading enzymes in longhorned beetles.</title>
        <authorList>
            <person name="Shin N.R."/>
            <person name="Okamura Y."/>
            <person name="Kirsch R."/>
            <person name="Pauchet Y."/>
        </authorList>
    </citation>
    <scope>NUCLEOTIDE SEQUENCE</scope>
    <source>
        <strain evidence="1">MMC_N1</strain>
    </source>
</reference>
<proteinExistence type="predicted"/>
<dbReference type="Proteomes" id="UP001162164">
    <property type="component" value="Unassembled WGS sequence"/>
</dbReference>
<evidence type="ECO:0000313" key="2">
    <source>
        <dbReference type="Proteomes" id="UP001162164"/>
    </source>
</evidence>
<comment type="caution">
    <text evidence="1">The sequence shown here is derived from an EMBL/GenBank/DDBJ whole genome shotgun (WGS) entry which is preliminary data.</text>
</comment>
<dbReference type="PANTHER" id="PTHR12197">
    <property type="entry name" value="HISTONE-LYSINE N-METHYLTRANSFERASE SMYD"/>
    <property type="match status" value="1"/>
</dbReference>